<evidence type="ECO:0000313" key="2">
    <source>
        <dbReference type="EMBL" id="MQL69901.1"/>
    </source>
</evidence>
<protein>
    <submittedName>
        <fullName evidence="2">Uncharacterized protein</fullName>
    </submittedName>
</protein>
<feature type="compositionally biased region" description="Basic and acidic residues" evidence="1">
    <location>
        <begin position="46"/>
        <end position="61"/>
    </location>
</feature>
<feature type="region of interest" description="Disordered" evidence="1">
    <location>
        <begin position="41"/>
        <end position="94"/>
    </location>
</feature>
<keyword evidence="3" id="KW-1185">Reference proteome</keyword>
<feature type="non-terminal residue" evidence="2">
    <location>
        <position position="1"/>
    </location>
</feature>
<comment type="caution">
    <text evidence="2">The sequence shown here is derived from an EMBL/GenBank/DDBJ whole genome shotgun (WGS) entry which is preliminary data.</text>
</comment>
<evidence type="ECO:0000313" key="3">
    <source>
        <dbReference type="Proteomes" id="UP000652761"/>
    </source>
</evidence>
<accession>A0A843TGL0</accession>
<feature type="compositionally biased region" description="Basic residues" evidence="1">
    <location>
        <begin position="62"/>
        <end position="76"/>
    </location>
</feature>
<reference evidence="2" key="1">
    <citation type="submission" date="2017-07" db="EMBL/GenBank/DDBJ databases">
        <title>Taro Niue Genome Assembly and Annotation.</title>
        <authorList>
            <person name="Atibalentja N."/>
            <person name="Keating K."/>
            <person name="Fields C.J."/>
        </authorList>
    </citation>
    <scope>NUCLEOTIDE SEQUENCE</scope>
    <source>
        <strain evidence="2">Niue_2</strain>
        <tissue evidence="2">Leaf</tissue>
    </source>
</reference>
<feature type="compositionally biased region" description="Basic and acidic residues" evidence="1">
    <location>
        <begin position="10"/>
        <end position="24"/>
    </location>
</feature>
<proteinExistence type="predicted"/>
<dbReference type="EMBL" id="NMUH01000050">
    <property type="protein sequence ID" value="MQL69901.1"/>
    <property type="molecule type" value="Genomic_DNA"/>
</dbReference>
<feature type="compositionally biased region" description="Basic and acidic residues" evidence="1">
    <location>
        <begin position="83"/>
        <end position="94"/>
    </location>
</feature>
<evidence type="ECO:0000256" key="1">
    <source>
        <dbReference type="SAM" id="MobiDB-lite"/>
    </source>
</evidence>
<name>A0A843TGL0_COLES</name>
<sequence>ARSILIKFKTQREKERQRVRERERRAPAAYLCTEADGTAGIGEDGDGCRKRMEERERERGGLKRRTVRQHGFRRRGAGVPRTKPKDGSKVVGEREAMVSPKVGFALRAKADSASQLPSAKAGRAFLGPLQLVTCVTA</sequence>
<feature type="region of interest" description="Disordered" evidence="1">
    <location>
        <begin position="1"/>
        <end position="24"/>
    </location>
</feature>
<gene>
    <name evidence="2" type="ORF">Taro_002200</name>
</gene>
<dbReference type="Proteomes" id="UP000652761">
    <property type="component" value="Unassembled WGS sequence"/>
</dbReference>
<organism evidence="2 3">
    <name type="scientific">Colocasia esculenta</name>
    <name type="common">Wild taro</name>
    <name type="synonym">Arum esculentum</name>
    <dbReference type="NCBI Taxonomy" id="4460"/>
    <lineage>
        <taxon>Eukaryota</taxon>
        <taxon>Viridiplantae</taxon>
        <taxon>Streptophyta</taxon>
        <taxon>Embryophyta</taxon>
        <taxon>Tracheophyta</taxon>
        <taxon>Spermatophyta</taxon>
        <taxon>Magnoliopsida</taxon>
        <taxon>Liliopsida</taxon>
        <taxon>Araceae</taxon>
        <taxon>Aroideae</taxon>
        <taxon>Colocasieae</taxon>
        <taxon>Colocasia</taxon>
    </lineage>
</organism>
<dbReference type="AlphaFoldDB" id="A0A843TGL0"/>